<evidence type="ECO:0000259" key="13">
    <source>
        <dbReference type="Pfam" id="PF00155"/>
    </source>
</evidence>
<dbReference type="GO" id="GO:0030170">
    <property type="term" value="F:pyridoxal phosphate binding"/>
    <property type="evidence" value="ECO:0007669"/>
    <property type="project" value="InterPro"/>
</dbReference>
<dbReference type="EC" id="2.6.1.9" evidence="11"/>
<dbReference type="RefSeq" id="WP_189995247.1">
    <property type="nucleotide sequence ID" value="NZ_BMZS01000015.1"/>
</dbReference>
<name>A0A918XX09_9PROT</name>
<dbReference type="InterPro" id="IPR005861">
    <property type="entry name" value="HisP_aminotrans"/>
</dbReference>
<keyword evidence="6 11" id="KW-0028">Amino-acid biosynthesis</keyword>
<evidence type="ECO:0000256" key="4">
    <source>
        <dbReference type="ARBA" id="ARBA00011738"/>
    </source>
</evidence>
<evidence type="ECO:0000313" key="14">
    <source>
        <dbReference type="EMBL" id="GHD62719.1"/>
    </source>
</evidence>
<evidence type="ECO:0000256" key="1">
    <source>
        <dbReference type="ARBA" id="ARBA00001933"/>
    </source>
</evidence>
<dbReference type="InterPro" id="IPR015422">
    <property type="entry name" value="PyrdxlP-dep_Trfase_small"/>
</dbReference>
<evidence type="ECO:0000256" key="8">
    <source>
        <dbReference type="ARBA" id="ARBA00022898"/>
    </source>
</evidence>
<evidence type="ECO:0000256" key="10">
    <source>
        <dbReference type="ARBA" id="ARBA00047481"/>
    </source>
</evidence>
<reference evidence="14" key="2">
    <citation type="submission" date="2020-09" db="EMBL/GenBank/DDBJ databases">
        <authorList>
            <person name="Sun Q."/>
            <person name="Kim S."/>
        </authorList>
    </citation>
    <scope>NUCLEOTIDE SEQUENCE</scope>
    <source>
        <strain evidence="14">KCTC 42651</strain>
    </source>
</reference>
<keyword evidence="7 11" id="KW-0808">Transferase</keyword>
<evidence type="ECO:0000256" key="6">
    <source>
        <dbReference type="ARBA" id="ARBA00022605"/>
    </source>
</evidence>
<keyword evidence="9 11" id="KW-0368">Histidine biosynthesis</keyword>
<dbReference type="Gene3D" id="3.90.1150.10">
    <property type="entry name" value="Aspartate Aminotransferase, domain 1"/>
    <property type="match status" value="1"/>
</dbReference>
<dbReference type="Gene3D" id="3.40.640.10">
    <property type="entry name" value="Type I PLP-dependent aspartate aminotransferase-like (Major domain)"/>
    <property type="match status" value="1"/>
</dbReference>
<organism evidence="14 15">
    <name type="scientific">Thalassobaculum fulvum</name>
    <dbReference type="NCBI Taxonomy" id="1633335"/>
    <lineage>
        <taxon>Bacteria</taxon>
        <taxon>Pseudomonadati</taxon>
        <taxon>Pseudomonadota</taxon>
        <taxon>Alphaproteobacteria</taxon>
        <taxon>Rhodospirillales</taxon>
        <taxon>Thalassobaculaceae</taxon>
        <taxon>Thalassobaculum</taxon>
    </lineage>
</organism>
<dbReference type="InterPro" id="IPR004839">
    <property type="entry name" value="Aminotransferase_I/II_large"/>
</dbReference>
<evidence type="ECO:0000256" key="9">
    <source>
        <dbReference type="ARBA" id="ARBA00023102"/>
    </source>
</evidence>
<evidence type="ECO:0000313" key="15">
    <source>
        <dbReference type="Proteomes" id="UP000630353"/>
    </source>
</evidence>
<evidence type="ECO:0000256" key="3">
    <source>
        <dbReference type="ARBA" id="ARBA00007970"/>
    </source>
</evidence>
<dbReference type="PROSITE" id="PS00599">
    <property type="entry name" value="AA_TRANSFER_CLASS_2"/>
    <property type="match status" value="1"/>
</dbReference>
<comment type="pathway">
    <text evidence="2 11">Amino-acid biosynthesis; L-histidine biosynthesis; L-histidine from 5-phospho-alpha-D-ribose 1-diphosphate: step 7/9.</text>
</comment>
<gene>
    <name evidence="11 14" type="primary">hisC</name>
    <name evidence="14" type="ORF">GCM10017083_51870</name>
</gene>
<dbReference type="NCBIfam" id="TIGR01141">
    <property type="entry name" value="hisC"/>
    <property type="match status" value="1"/>
</dbReference>
<comment type="caution">
    <text evidence="14">The sequence shown here is derived from an EMBL/GenBank/DDBJ whole genome shotgun (WGS) entry which is preliminary data.</text>
</comment>
<dbReference type="InterPro" id="IPR015424">
    <property type="entry name" value="PyrdxlP-dep_Trfase"/>
</dbReference>
<comment type="similarity">
    <text evidence="3 11">Belongs to the class-II pyridoxal-phosphate-dependent aminotransferase family. Histidinol-phosphate aminotransferase subfamily.</text>
</comment>
<feature type="modified residue" description="N6-(pyridoxal phosphate)lysine" evidence="11">
    <location>
        <position position="234"/>
    </location>
</feature>
<reference evidence="14" key="1">
    <citation type="journal article" date="2014" name="Int. J. Syst. Evol. Microbiol.">
        <title>Complete genome sequence of Corynebacterium casei LMG S-19264T (=DSM 44701T), isolated from a smear-ripened cheese.</title>
        <authorList>
            <consortium name="US DOE Joint Genome Institute (JGI-PGF)"/>
            <person name="Walter F."/>
            <person name="Albersmeier A."/>
            <person name="Kalinowski J."/>
            <person name="Ruckert C."/>
        </authorList>
    </citation>
    <scope>NUCLEOTIDE SEQUENCE</scope>
    <source>
        <strain evidence="14">KCTC 42651</strain>
    </source>
</reference>
<evidence type="ECO:0000256" key="11">
    <source>
        <dbReference type="HAMAP-Rule" id="MF_01023"/>
    </source>
</evidence>
<protein>
    <recommendedName>
        <fullName evidence="11">Histidinol-phosphate aminotransferase</fullName>
        <ecNumber evidence="11">2.6.1.9</ecNumber>
    </recommendedName>
    <alternativeName>
        <fullName evidence="11">Imidazole acetol-phosphate transaminase</fullName>
    </alternativeName>
</protein>
<comment type="subunit">
    <text evidence="4 11">Homodimer.</text>
</comment>
<feature type="domain" description="Aminotransferase class I/classII large" evidence="13">
    <location>
        <begin position="42"/>
        <end position="368"/>
    </location>
</feature>
<dbReference type="InterPro" id="IPR001917">
    <property type="entry name" value="Aminotrans_II_pyridoxalP_BS"/>
</dbReference>
<keyword evidence="15" id="KW-1185">Reference proteome</keyword>
<evidence type="ECO:0000256" key="7">
    <source>
        <dbReference type="ARBA" id="ARBA00022679"/>
    </source>
</evidence>
<sequence>MADANPSPTFPKGPFRSMPAPGWPPTQRDSTSGIDPAQIHRMNLNESPFPPSPKAIAAMQEAAAKVNYYPDPKWRDLTAALSAHTGVPQGRIVMAHGSDELIVQIGRLALYEGDEVLVPTPSFPGYSKCAAVNGAKLVAVKVRQDGAPDIDGMLEAVTDRTRLVFLCTPNNPTGGMLTTEEVVRFARGLPNTTVLVIDEAYYEYGRHAGGSDHLAALSAADVAVPWVSFRTFSKAYGLAGLRVGYALCGSDAMAETLQKIRSVFNVSRVAQAGALAALADQEHTRSILERTRIERERIMAGIVKLGCEPFPSVGNFISARTPKPPAEVCAGLEARGVMISSLHAPGFDDYVRITTGNADDTDALLAALEEVLK</sequence>
<accession>A0A918XX09</accession>
<feature type="region of interest" description="Disordered" evidence="12">
    <location>
        <begin position="1"/>
        <end position="34"/>
    </location>
</feature>
<keyword evidence="8 11" id="KW-0663">Pyridoxal phosphate</keyword>
<dbReference type="AlphaFoldDB" id="A0A918XX09"/>
<dbReference type="HAMAP" id="MF_01023">
    <property type="entry name" value="HisC_aminotrans_2"/>
    <property type="match status" value="1"/>
</dbReference>
<dbReference type="GO" id="GO:0000105">
    <property type="term" value="P:L-histidine biosynthetic process"/>
    <property type="evidence" value="ECO:0007669"/>
    <property type="project" value="UniProtKB-UniRule"/>
</dbReference>
<dbReference type="PANTHER" id="PTHR43643:SF6">
    <property type="entry name" value="HISTIDINOL-PHOSPHATE AMINOTRANSFERASE"/>
    <property type="match status" value="1"/>
</dbReference>
<dbReference type="Pfam" id="PF00155">
    <property type="entry name" value="Aminotran_1_2"/>
    <property type="match status" value="1"/>
</dbReference>
<dbReference type="InterPro" id="IPR050106">
    <property type="entry name" value="HistidinolP_aminotransfase"/>
</dbReference>
<dbReference type="PANTHER" id="PTHR43643">
    <property type="entry name" value="HISTIDINOL-PHOSPHATE AMINOTRANSFERASE 2"/>
    <property type="match status" value="1"/>
</dbReference>
<dbReference type="EMBL" id="BMZS01000015">
    <property type="protein sequence ID" value="GHD62719.1"/>
    <property type="molecule type" value="Genomic_DNA"/>
</dbReference>
<proteinExistence type="inferred from homology"/>
<dbReference type="Proteomes" id="UP000630353">
    <property type="component" value="Unassembled WGS sequence"/>
</dbReference>
<evidence type="ECO:0000256" key="12">
    <source>
        <dbReference type="SAM" id="MobiDB-lite"/>
    </source>
</evidence>
<dbReference type="SUPFAM" id="SSF53383">
    <property type="entry name" value="PLP-dependent transferases"/>
    <property type="match status" value="1"/>
</dbReference>
<comment type="cofactor">
    <cofactor evidence="1 11">
        <name>pyridoxal 5'-phosphate</name>
        <dbReference type="ChEBI" id="CHEBI:597326"/>
    </cofactor>
</comment>
<evidence type="ECO:0000256" key="2">
    <source>
        <dbReference type="ARBA" id="ARBA00005011"/>
    </source>
</evidence>
<comment type="catalytic activity">
    <reaction evidence="10 11">
        <text>L-histidinol phosphate + 2-oxoglutarate = 3-(imidazol-4-yl)-2-oxopropyl phosphate + L-glutamate</text>
        <dbReference type="Rhea" id="RHEA:23744"/>
        <dbReference type="ChEBI" id="CHEBI:16810"/>
        <dbReference type="ChEBI" id="CHEBI:29985"/>
        <dbReference type="ChEBI" id="CHEBI:57766"/>
        <dbReference type="ChEBI" id="CHEBI:57980"/>
        <dbReference type="EC" id="2.6.1.9"/>
    </reaction>
</comment>
<dbReference type="CDD" id="cd00609">
    <property type="entry name" value="AAT_like"/>
    <property type="match status" value="1"/>
</dbReference>
<keyword evidence="5 11" id="KW-0032">Aminotransferase</keyword>
<evidence type="ECO:0000256" key="5">
    <source>
        <dbReference type="ARBA" id="ARBA00022576"/>
    </source>
</evidence>
<dbReference type="InterPro" id="IPR015421">
    <property type="entry name" value="PyrdxlP-dep_Trfase_major"/>
</dbReference>
<dbReference type="GO" id="GO:0004400">
    <property type="term" value="F:histidinol-phosphate transaminase activity"/>
    <property type="evidence" value="ECO:0007669"/>
    <property type="project" value="UniProtKB-UniRule"/>
</dbReference>